<evidence type="ECO:0000313" key="2">
    <source>
        <dbReference type="EMBL" id="OBA25764.1"/>
    </source>
</evidence>
<protein>
    <recommendedName>
        <fullName evidence="1">DNA2/NAM7 helicase-like C-terminal domain-containing protein</fullName>
    </recommendedName>
</protein>
<dbReference type="EMBL" id="LXPE01000046">
    <property type="protein sequence ID" value="OBA25764.1"/>
    <property type="molecule type" value="Genomic_DNA"/>
</dbReference>
<dbReference type="PANTHER" id="PTHR10887">
    <property type="entry name" value="DNA2/NAM7 HELICASE FAMILY"/>
    <property type="match status" value="1"/>
</dbReference>
<dbReference type="InterPro" id="IPR047187">
    <property type="entry name" value="SF1_C_Upf1"/>
</dbReference>
<dbReference type="SUPFAM" id="SSF52540">
    <property type="entry name" value="P-loop containing nucleoside triphosphate hydrolases"/>
    <property type="match status" value="1"/>
</dbReference>
<dbReference type="Proteomes" id="UP000092321">
    <property type="component" value="Unassembled WGS sequence"/>
</dbReference>
<evidence type="ECO:0000313" key="3">
    <source>
        <dbReference type="Proteomes" id="UP000092321"/>
    </source>
</evidence>
<feature type="domain" description="DNA2/NAM7 helicase-like C-terminal" evidence="1">
    <location>
        <begin position="12"/>
        <end position="114"/>
    </location>
</feature>
<dbReference type="InterPro" id="IPR045055">
    <property type="entry name" value="DNA2/NAM7-like"/>
</dbReference>
<reference evidence="3" key="1">
    <citation type="journal article" date="2016" name="Proc. Natl. Acad. Sci. U.S.A.">
        <title>Comparative genomics of biotechnologically important yeasts.</title>
        <authorList>
            <person name="Riley R."/>
            <person name="Haridas S."/>
            <person name="Wolfe K.H."/>
            <person name="Lopes M.R."/>
            <person name="Hittinger C.T."/>
            <person name="Goeker M."/>
            <person name="Salamov A.A."/>
            <person name="Wisecaver J.H."/>
            <person name="Long T.M."/>
            <person name="Calvey C.H."/>
            <person name="Aerts A.L."/>
            <person name="Barry K.W."/>
            <person name="Choi C."/>
            <person name="Clum A."/>
            <person name="Coughlan A.Y."/>
            <person name="Deshpande S."/>
            <person name="Douglass A.P."/>
            <person name="Hanson S.J."/>
            <person name="Klenk H.-P."/>
            <person name="LaButti K.M."/>
            <person name="Lapidus A."/>
            <person name="Lindquist E.A."/>
            <person name="Lipzen A.M."/>
            <person name="Meier-Kolthoff J.P."/>
            <person name="Ohm R.A."/>
            <person name="Otillar R.P."/>
            <person name="Pangilinan J.L."/>
            <person name="Peng Y."/>
            <person name="Rokas A."/>
            <person name="Rosa C.A."/>
            <person name="Scheuner C."/>
            <person name="Sibirny A.A."/>
            <person name="Slot J.C."/>
            <person name="Stielow J.B."/>
            <person name="Sun H."/>
            <person name="Kurtzman C.P."/>
            <person name="Blackwell M."/>
            <person name="Grigoriev I.V."/>
            <person name="Jeffries T.W."/>
        </authorList>
    </citation>
    <scope>NUCLEOTIDE SEQUENCE [LARGE SCALE GENOMIC DNA]</scope>
    <source>
        <strain evidence="3">NRRL Y-1626</strain>
    </source>
</reference>
<dbReference type="OrthoDB" id="6513042at2759"/>
<dbReference type="Gene3D" id="3.40.50.300">
    <property type="entry name" value="P-loop containing nucleotide triphosphate hydrolases"/>
    <property type="match status" value="1"/>
</dbReference>
<keyword evidence="3" id="KW-1185">Reference proteome</keyword>
<evidence type="ECO:0000259" key="1">
    <source>
        <dbReference type="Pfam" id="PF13087"/>
    </source>
</evidence>
<comment type="caution">
    <text evidence="2">The sequence shown here is derived from an EMBL/GenBank/DDBJ whole genome shotgun (WGS) entry which is preliminary data.</text>
</comment>
<name>A0A1B7TAJ9_9ASCO</name>
<sequence>MLLETIASRYSSNIEEFPTIGILSFYKAQNTVLCELFEETNNILKNIVISPFLKLAYKQGKLSCLTVDGAQGQEMDIVIITMTRSKSLGFLTNKNRINVALTRAKKLRVVIGNISAILTQRSDWTTFLNSHVLNENKFHNYQDFEIRSGINRLK</sequence>
<dbReference type="CDD" id="cd18808">
    <property type="entry name" value="SF1_C_Upf1"/>
    <property type="match status" value="1"/>
</dbReference>
<dbReference type="AlphaFoldDB" id="A0A1B7TAJ9"/>
<proteinExistence type="predicted"/>
<dbReference type="InterPro" id="IPR027417">
    <property type="entry name" value="P-loop_NTPase"/>
</dbReference>
<dbReference type="InterPro" id="IPR041679">
    <property type="entry name" value="DNA2/NAM7-like_C"/>
</dbReference>
<dbReference type="PANTHER" id="PTHR10887:SF495">
    <property type="entry name" value="HELICASE SENATAXIN ISOFORM X1-RELATED"/>
    <property type="match status" value="1"/>
</dbReference>
<accession>A0A1B7TAJ9</accession>
<organism evidence="2 3">
    <name type="scientific">Hanseniaspora valbyensis NRRL Y-1626</name>
    <dbReference type="NCBI Taxonomy" id="766949"/>
    <lineage>
        <taxon>Eukaryota</taxon>
        <taxon>Fungi</taxon>
        <taxon>Dikarya</taxon>
        <taxon>Ascomycota</taxon>
        <taxon>Saccharomycotina</taxon>
        <taxon>Saccharomycetes</taxon>
        <taxon>Saccharomycodales</taxon>
        <taxon>Saccharomycodaceae</taxon>
        <taxon>Hanseniaspora</taxon>
    </lineage>
</organism>
<gene>
    <name evidence="2" type="ORF">HANVADRAFT_26420</name>
</gene>
<dbReference type="Pfam" id="PF13087">
    <property type="entry name" value="AAA_12"/>
    <property type="match status" value="1"/>
</dbReference>